<reference evidence="1 2" key="1">
    <citation type="submission" date="2024-03" db="EMBL/GenBank/DDBJ databases">
        <title>Human intestinal bacterial collection.</title>
        <authorList>
            <person name="Pauvert C."/>
            <person name="Hitch T.C.A."/>
            <person name="Clavel T."/>
        </authorList>
    </citation>
    <scope>NUCLEOTIDE SEQUENCE [LARGE SCALE GENOMIC DNA]</scope>
    <source>
        <strain evidence="1 2">CLA-KB-H122</strain>
    </source>
</reference>
<evidence type="ECO:0000313" key="1">
    <source>
        <dbReference type="EMBL" id="MEQ2546343.1"/>
    </source>
</evidence>
<sequence>MTTQPITIENGLVTIRPTANGVWLTQAQIADLFGVFSAAVSTNIRAILKSDILCEDCIIRRTRCRNGNIVERYDLEMIMTLAFRLKSKNAEVFRRWIVERAMT</sequence>
<evidence type="ECO:0000313" key="2">
    <source>
        <dbReference type="Proteomes" id="UP001460202"/>
    </source>
</evidence>
<dbReference type="GO" id="GO:0004713">
    <property type="term" value="F:protein tyrosine kinase activity"/>
    <property type="evidence" value="ECO:0007669"/>
    <property type="project" value="UniProtKB-KW"/>
</dbReference>
<protein>
    <submittedName>
        <fullName evidence="1">Protein-tyrosine kinase</fullName>
    </submittedName>
</protein>
<dbReference type="PANTHER" id="PTHR35810">
    <property type="entry name" value="CYTOPLASMIC PROTEIN-RELATED"/>
    <property type="match status" value="1"/>
</dbReference>
<accession>A0ABV1H107</accession>
<dbReference type="EMBL" id="JBBMFL010000036">
    <property type="protein sequence ID" value="MEQ2546343.1"/>
    <property type="molecule type" value="Genomic_DNA"/>
</dbReference>
<keyword evidence="1" id="KW-0829">Tyrosine-protein kinase</keyword>
<feature type="non-terminal residue" evidence="1">
    <location>
        <position position="103"/>
    </location>
</feature>
<keyword evidence="1" id="KW-0808">Transferase</keyword>
<dbReference type="Proteomes" id="UP001460202">
    <property type="component" value="Unassembled WGS sequence"/>
</dbReference>
<keyword evidence="1" id="KW-0418">Kinase</keyword>
<dbReference type="RefSeq" id="WP_349094648.1">
    <property type="nucleotide sequence ID" value="NZ_JBBMFL010000036.1"/>
</dbReference>
<dbReference type="PANTHER" id="PTHR35810:SF1">
    <property type="entry name" value="CYTOPLASMIC PROTEIN"/>
    <property type="match status" value="1"/>
</dbReference>
<keyword evidence="2" id="KW-1185">Reference proteome</keyword>
<comment type="caution">
    <text evidence="1">The sequence shown here is derived from an EMBL/GenBank/DDBJ whole genome shotgun (WGS) entry which is preliminary data.</text>
</comment>
<gene>
    <name evidence="1" type="ORF">WMO46_15470</name>
</gene>
<proteinExistence type="predicted"/>
<name>A0ABV1H107_9BACT</name>
<organism evidence="1 2">
    <name type="scientific">Alistipes intestinihominis</name>
    <dbReference type="NCBI Taxonomy" id="3133172"/>
    <lineage>
        <taxon>Bacteria</taxon>
        <taxon>Pseudomonadati</taxon>
        <taxon>Bacteroidota</taxon>
        <taxon>Bacteroidia</taxon>
        <taxon>Bacteroidales</taxon>
        <taxon>Rikenellaceae</taxon>
        <taxon>Alistipes</taxon>
    </lineage>
</organism>